<name>A0A239LQD9_9PSED</name>
<sequence>MTDHHHRLVQRKVQFDYSGSPLHWIPGQAEASHVINVIHMMLPAGELWFCRLYNKALPFVKDARMRDDVQGFIRQEAMHARAHSGAVERYLTVHGIDSSRYLKAMDYLFEQLLSDTPLGLQPFNERPWLRRWWIGQRCAIVAAVEHFTCVLGKWVLEAEALDRAGSDPVLLDLFRWHGAEEVEHRNVAHDLHVHLGGSFVSRQLWMLVVWPLIIWLFAFGTRTLARQDPSLGKPRSFWRIWRDSEKRGLLPRMAAVGASFLRYFKPWYHPDHEANTQEALDYLASSPAASRAARA</sequence>
<gene>
    <name evidence="2" type="ORF">SAMN05216189_102566</name>
    <name evidence="3" type="ORF">SAMN06295949_121111</name>
</gene>
<dbReference type="EMBL" id="FNEC01000025">
    <property type="protein sequence ID" value="SDJ93567.1"/>
    <property type="molecule type" value="Genomic_DNA"/>
</dbReference>
<dbReference type="Pfam" id="PF10118">
    <property type="entry name" value="Metal_hydrol"/>
    <property type="match status" value="1"/>
</dbReference>
<reference evidence="2 5" key="1">
    <citation type="submission" date="2016-10" db="EMBL/GenBank/DDBJ databases">
        <authorList>
            <person name="de Groot N.N."/>
        </authorList>
    </citation>
    <scope>NUCLEOTIDE SEQUENCE [LARGE SCALE GENOMIC DNA]</scope>
    <source>
        <strain evidence="2 5">CCM 7361</strain>
    </source>
</reference>
<evidence type="ECO:0000256" key="1">
    <source>
        <dbReference type="SAM" id="Phobius"/>
    </source>
</evidence>
<organism evidence="2 5">
    <name type="scientific">Pseudomonas delhiensis</name>
    <dbReference type="NCBI Taxonomy" id="366289"/>
    <lineage>
        <taxon>Bacteria</taxon>
        <taxon>Pseudomonadati</taxon>
        <taxon>Pseudomonadota</taxon>
        <taxon>Gammaproteobacteria</taxon>
        <taxon>Pseudomonadales</taxon>
        <taxon>Pseudomonadaceae</taxon>
        <taxon>Pseudomonas</taxon>
    </lineage>
</organism>
<evidence type="ECO:0000313" key="5">
    <source>
        <dbReference type="Proteomes" id="UP000199693"/>
    </source>
</evidence>
<keyword evidence="4" id="KW-1185">Reference proteome</keyword>
<reference evidence="3 4" key="2">
    <citation type="submission" date="2017-06" db="EMBL/GenBank/DDBJ databases">
        <authorList>
            <person name="Varghese N."/>
            <person name="Submissions S."/>
        </authorList>
    </citation>
    <scope>NUCLEOTIDE SEQUENCE [LARGE SCALE GENOMIC DNA]</scope>
    <source>
        <strain evidence="3 4">RLD-1</strain>
    </source>
</reference>
<evidence type="ECO:0000313" key="3">
    <source>
        <dbReference type="EMBL" id="SNT32907.1"/>
    </source>
</evidence>
<dbReference type="PANTHER" id="PTHR39456:SF1">
    <property type="entry name" value="METAL-DEPENDENT HYDROLASE"/>
    <property type="match status" value="1"/>
</dbReference>
<protein>
    <recommendedName>
        <fullName evidence="6">Metal-dependent hydrolase</fullName>
    </recommendedName>
</protein>
<dbReference type="InterPro" id="IPR016516">
    <property type="entry name" value="UCP07580"/>
</dbReference>
<dbReference type="AlphaFoldDB" id="A0A239LQD9"/>
<accession>A0A239LQD9</accession>
<evidence type="ECO:0008006" key="6">
    <source>
        <dbReference type="Google" id="ProtNLM"/>
    </source>
</evidence>
<evidence type="ECO:0000313" key="4">
    <source>
        <dbReference type="Proteomes" id="UP000198309"/>
    </source>
</evidence>
<keyword evidence="1" id="KW-0472">Membrane</keyword>
<evidence type="ECO:0000313" key="2">
    <source>
        <dbReference type="EMBL" id="SDJ93567.1"/>
    </source>
</evidence>
<keyword evidence="1" id="KW-1133">Transmembrane helix</keyword>
<keyword evidence="1" id="KW-0812">Transmembrane</keyword>
<dbReference type="PANTHER" id="PTHR39456">
    <property type="entry name" value="METAL-DEPENDENT HYDROLASE"/>
    <property type="match status" value="1"/>
</dbReference>
<dbReference type="PIRSF" id="PIRSF007580">
    <property type="entry name" value="UCP07580"/>
    <property type="match status" value="1"/>
</dbReference>
<dbReference type="EMBL" id="FZPC01000021">
    <property type="protein sequence ID" value="SNT32907.1"/>
    <property type="molecule type" value="Genomic_DNA"/>
</dbReference>
<proteinExistence type="predicted"/>
<dbReference type="Proteomes" id="UP000198309">
    <property type="component" value="Unassembled WGS sequence"/>
</dbReference>
<feature type="transmembrane region" description="Helical" evidence="1">
    <location>
        <begin position="204"/>
        <end position="225"/>
    </location>
</feature>
<dbReference type="RefSeq" id="WP_089393105.1">
    <property type="nucleotide sequence ID" value="NZ_FNEC01000025.1"/>
</dbReference>
<dbReference type="Proteomes" id="UP000199693">
    <property type="component" value="Unassembled WGS sequence"/>
</dbReference>